<protein>
    <recommendedName>
        <fullName evidence="3">Dynein heavy chain hydrolytic ATP-binding dynein motor region domain-containing protein</fullName>
    </recommendedName>
</protein>
<name>A0A3P8W0R5_CYNSE</name>
<evidence type="ECO:0000313" key="1">
    <source>
        <dbReference type="Ensembl" id="ENSCSEP00000021113.1"/>
    </source>
</evidence>
<sequence>MLGCLHVNSSVSTLSVKSCCPNRYLEELLAVRHSVFVVGGPGTGKSQVELFMDSNKPHIMHYMSIFRFSAAPEYY</sequence>
<evidence type="ECO:0000313" key="2">
    <source>
        <dbReference type="Proteomes" id="UP000265120"/>
    </source>
</evidence>
<dbReference type="InParanoid" id="A0A3P8W0R5"/>
<accession>A0A3P8W0R5</accession>
<keyword evidence="2" id="KW-1185">Reference proteome</keyword>
<proteinExistence type="predicted"/>
<evidence type="ECO:0008006" key="3">
    <source>
        <dbReference type="Google" id="ProtNLM"/>
    </source>
</evidence>
<organism evidence="1 2">
    <name type="scientific">Cynoglossus semilaevis</name>
    <name type="common">Tongue sole</name>
    <dbReference type="NCBI Taxonomy" id="244447"/>
    <lineage>
        <taxon>Eukaryota</taxon>
        <taxon>Metazoa</taxon>
        <taxon>Chordata</taxon>
        <taxon>Craniata</taxon>
        <taxon>Vertebrata</taxon>
        <taxon>Euteleostomi</taxon>
        <taxon>Actinopterygii</taxon>
        <taxon>Neopterygii</taxon>
        <taxon>Teleostei</taxon>
        <taxon>Neoteleostei</taxon>
        <taxon>Acanthomorphata</taxon>
        <taxon>Carangaria</taxon>
        <taxon>Pleuronectiformes</taxon>
        <taxon>Pleuronectoidei</taxon>
        <taxon>Cynoglossidae</taxon>
        <taxon>Cynoglossinae</taxon>
        <taxon>Cynoglossus</taxon>
    </lineage>
</organism>
<reference evidence="1" key="3">
    <citation type="submission" date="2025-09" db="UniProtKB">
        <authorList>
            <consortium name="Ensembl"/>
        </authorList>
    </citation>
    <scope>IDENTIFICATION</scope>
</reference>
<dbReference type="Proteomes" id="UP000265120">
    <property type="component" value="Chromosome 20"/>
</dbReference>
<dbReference type="AlphaFoldDB" id="A0A3P8W0R5"/>
<reference evidence="1 2" key="1">
    <citation type="journal article" date="2014" name="Nat. Genet.">
        <title>Whole-genome sequence of a flatfish provides insights into ZW sex chromosome evolution and adaptation to a benthic lifestyle.</title>
        <authorList>
            <person name="Chen S."/>
            <person name="Zhang G."/>
            <person name="Shao C."/>
            <person name="Huang Q."/>
            <person name="Liu G."/>
            <person name="Zhang P."/>
            <person name="Song W."/>
            <person name="An N."/>
            <person name="Chalopin D."/>
            <person name="Volff J.N."/>
            <person name="Hong Y."/>
            <person name="Li Q."/>
            <person name="Sha Z."/>
            <person name="Zhou H."/>
            <person name="Xie M."/>
            <person name="Yu Q."/>
            <person name="Liu Y."/>
            <person name="Xiang H."/>
            <person name="Wang N."/>
            <person name="Wu K."/>
            <person name="Yang C."/>
            <person name="Zhou Q."/>
            <person name="Liao X."/>
            <person name="Yang L."/>
            <person name="Hu Q."/>
            <person name="Zhang J."/>
            <person name="Meng L."/>
            <person name="Jin L."/>
            <person name="Tian Y."/>
            <person name="Lian J."/>
            <person name="Yang J."/>
            <person name="Miao G."/>
            <person name="Liu S."/>
            <person name="Liang Z."/>
            <person name="Yan F."/>
            <person name="Li Y."/>
            <person name="Sun B."/>
            <person name="Zhang H."/>
            <person name="Zhang J."/>
            <person name="Zhu Y."/>
            <person name="Du M."/>
            <person name="Zhao Y."/>
            <person name="Schartl M."/>
            <person name="Tang Q."/>
            <person name="Wang J."/>
        </authorList>
    </citation>
    <scope>NUCLEOTIDE SEQUENCE</scope>
</reference>
<reference evidence="1" key="2">
    <citation type="submission" date="2025-08" db="UniProtKB">
        <authorList>
            <consortium name="Ensembl"/>
        </authorList>
    </citation>
    <scope>IDENTIFICATION</scope>
</reference>
<dbReference type="Ensembl" id="ENSCSET00000021385.1">
    <property type="protein sequence ID" value="ENSCSEP00000021113.1"/>
    <property type="gene ID" value="ENSCSEG00000013486.1"/>
</dbReference>